<evidence type="ECO:0000313" key="4">
    <source>
        <dbReference type="EMBL" id="OOQ86488.1"/>
    </source>
</evidence>
<feature type="domain" description="HTH CENPB-type" evidence="3">
    <location>
        <begin position="60"/>
        <end position="106"/>
    </location>
</feature>
<gene>
    <name evidence="4" type="ORF">PEBR_21279</name>
</gene>
<sequence length="106" mass="11957">MPPIRSESRQKLANQEGKILLALDDIKNRRIKSIRAAAKLYEIPHTTLAGRAKGVQARVKTSPNKRKLTQLEEDSLIEWIFSIDKRGAAPRKTAIREMADILLAAR</sequence>
<evidence type="ECO:0000256" key="2">
    <source>
        <dbReference type="ARBA" id="ARBA00023242"/>
    </source>
</evidence>
<dbReference type="SUPFAM" id="SSF46689">
    <property type="entry name" value="Homeodomain-like"/>
    <property type="match status" value="1"/>
</dbReference>
<evidence type="ECO:0000313" key="5">
    <source>
        <dbReference type="Proteomes" id="UP000190744"/>
    </source>
</evidence>
<proteinExistence type="predicted"/>
<dbReference type="PROSITE" id="PS51253">
    <property type="entry name" value="HTH_CENPB"/>
    <property type="match status" value="1"/>
</dbReference>
<name>A0A1S9RN87_PENBI</name>
<evidence type="ECO:0000259" key="3">
    <source>
        <dbReference type="PROSITE" id="PS51253"/>
    </source>
</evidence>
<accession>A0A1S9RN87</accession>
<keyword evidence="2" id="KW-0539">Nucleus</keyword>
<dbReference type="AlphaFoldDB" id="A0A1S9RN87"/>
<keyword evidence="1" id="KW-0238">DNA-binding</keyword>
<comment type="caution">
    <text evidence="4">The sequence shown here is derived from an EMBL/GenBank/DDBJ whole genome shotgun (WGS) entry which is preliminary data.</text>
</comment>
<dbReference type="InterPro" id="IPR006600">
    <property type="entry name" value="HTH_CenpB_DNA-bd_dom"/>
</dbReference>
<dbReference type="Proteomes" id="UP000190744">
    <property type="component" value="Unassembled WGS sequence"/>
</dbReference>
<protein>
    <recommendedName>
        <fullName evidence="3">HTH CENPB-type domain-containing protein</fullName>
    </recommendedName>
</protein>
<reference evidence="5" key="1">
    <citation type="submission" date="2015-09" db="EMBL/GenBank/DDBJ databases">
        <authorList>
            <person name="Fill T.P."/>
            <person name="Baretta J.F."/>
            <person name="de Almeida L.G."/>
            <person name="Rocha M."/>
            <person name="de Souza D.H."/>
            <person name="Malavazi I."/>
            <person name="Cerdeira L.T."/>
            <person name="Hong H."/>
            <person name="Samborskyy M."/>
            <person name="de Vasconcelos A.T."/>
            <person name="Leadlay P."/>
            <person name="Rodrigues-Filho E."/>
        </authorList>
    </citation>
    <scope>NUCLEOTIDE SEQUENCE [LARGE SCALE GENOMIC DNA]</scope>
    <source>
        <strain evidence="5">LaBioMMi 136</strain>
    </source>
</reference>
<evidence type="ECO:0000256" key="1">
    <source>
        <dbReference type="ARBA" id="ARBA00023125"/>
    </source>
</evidence>
<dbReference type="GO" id="GO:0003677">
    <property type="term" value="F:DNA binding"/>
    <property type="evidence" value="ECO:0007669"/>
    <property type="project" value="UniProtKB-KW"/>
</dbReference>
<dbReference type="InterPro" id="IPR009057">
    <property type="entry name" value="Homeodomain-like_sf"/>
</dbReference>
<dbReference type="InterPro" id="IPR007889">
    <property type="entry name" value="HTH_Psq"/>
</dbReference>
<organism evidence="4 5">
    <name type="scientific">Penicillium brasilianum</name>
    <dbReference type="NCBI Taxonomy" id="104259"/>
    <lineage>
        <taxon>Eukaryota</taxon>
        <taxon>Fungi</taxon>
        <taxon>Dikarya</taxon>
        <taxon>Ascomycota</taxon>
        <taxon>Pezizomycotina</taxon>
        <taxon>Eurotiomycetes</taxon>
        <taxon>Eurotiomycetidae</taxon>
        <taxon>Eurotiales</taxon>
        <taxon>Aspergillaceae</taxon>
        <taxon>Penicillium</taxon>
    </lineage>
</organism>
<dbReference type="Pfam" id="PF05225">
    <property type="entry name" value="HTH_psq"/>
    <property type="match status" value="1"/>
</dbReference>
<dbReference type="EMBL" id="LJBN01000139">
    <property type="protein sequence ID" value="OOQ86488.1"/>
    <property type="molecule type" value="Genomic_DNA"/>
</dbReference>
<dbReference type="Gene3D" id="1.10.10.60">
    <property type="entry name" value="Homeodomain-like"/>
    <property type="match status" value="1"/>
</dbReference>